<evidence type="ECO:0000313" key="2">
    <source>
        <dbReference type="Proteomes" id="UP001057279"/>
    </source>
</evidence>
<gene>
    <name evidence="1" type="ORF">MJG53_009327</name>
</gene>
<name>A0ACB9UWB7_9CETA</name>
<comment type="caution">
    <text evidence="1">The sequence shown here is derived from an EMBL/GenBank/DDBJ whole genome shotgun (WGS) entry which is preliminary data.</text>
</comment>
<protein>
    <submittedName>
        <fullName evidence="1">Uncharacterized protein</fullName>
    </submittedName>
</protein>
<evidence type="ECO:0000313" key="1">
    <source>
        <dbReference type="EMBL" id="KAI4581802.1"/>
    </source>
</evidence>
<organism evidence="1 2">
    <name type="scientific">Ovis ammon polii x Ovis aries</name>
    <dbReference type="NCBI Taxonomy" id="2918886"/>
    <lineage>
        <taxon>Eukaryota</taxon>
        <taxon>Metazoa</taxon>
        <taxon>Chordata</taxon>
        <taxon>Craniata</taxon>
        <taxon>Vertebrata</taxon>
        <taxon>Euteleostomi</taxon>
        <taxon>Mammalia</taxon>
        <taxon>Eutheria</taxon>
        <taxon>Laurasiatheria</taxon>
        <taxon>Artiodactyla</taxon>
        <taxon>Ruminantia</taxon>
        <taxon>Pecora</taxon>
        <taxon>Bovidae</taxon>
        <taxon>Caprinae</taxon>
        <taxon>Ovis</taxon>
    </lineage>
</organism>
<keyword evidence="2" id="KW-1185">Reference proteome</keyword>
<dbReference type="EMBL" id="CM043034">
    <property type="protein sequence ID" value="KAI4581802.1"/>
    <property type="molecule type" value="Genomic_DNA"/>
</dbReference>
<proteinExistence type="predicted"/>
<accession>A0ACB9UWB7</accession>
<dbReference type="Proteomes" id="UP001057279">
    <property type="component" value="Linkage Group LG09"/>
</dbReference>
<sequence length="326" mass="35723">MEDRSEVQASSWPRPKRSVAVRGSGFCEGCSSRGTPGDPSPLHRVSLQRRGEESGFRPGVLASVSGQQNRGRGLMEQGSQDLSSSPRLPQRAVMCASHSPGGTLSSVRGDHLGHRDSAPAPRPTEQEISEQRAGDRCLSHGEVSLPSGRLTTRQGDSQEQTFLSWSAVQPLGSRYPLCVALFHVALQVSDVQLWSRALDARPLWIAWILAIGEAEVFRHLSFDVRYRLLCAAAVMPVCRESDVPRSEILSQGPQQQSHCSQANWGPRKPDAEDVSQQWSLQEQSLRHQHSCAVEELRIPIASQKAAAISFSPEVPNPQRSAKFPSD</sequence>
<reference evidence="1" key="1">
    <citation type="submission" date="2022-03" db="EMBL/GenBank/DDBJ databases">
        <title>Genomic analyses of argali, domestic sheep and their hybrids provide insights into chromosomal evolution, heterosis and genetic basis of agronomic traits.</title>
        <authorList>
            <person name="Li M."/>
        </authorList>
    </citation>
    <scope>NUCLEOTIDE SEQUENCE</scope>
    <source>
        <strain evidence="1">F1 hybrid</strain>
    </source>
</reference>